<dbReference type="SUPFAM" id="SSF53300">
    <property type="entry name" value="vWA-like"/>
    <property type="match status" value="1"/>
</dbReference>
<evidence type="ECO:0000313" key="3">
    <source>
        <dbReference type="EMBL" id="QKZ07720.1"/>
    </source>
</evidence>
<dbReference type="InterPro" id="IPR002035">
    <property type="entry name" value="VWF_A"/>
</dbReference>
<dbReference type="InterPro" id="IPR036465">
    <property type="entry name" value="vWFA_dom_sf"/>
</dbReference>
<dbReference type="Proteomes" id="UP000509568">
    <property type="component" value="Chromosome"/>
</dbReference>
<dbReference type="InterPro" id="IPR052989">
    <property type="entry name" value="Mg-chelatase_DI-like"/>
</dbReference>
<gene>
    <name evidence="3" type="ORF">HWQ56_17860</name>
</gene>
<dbReference type="PANTHER" id="PTHR35023:SF1">
    <property type="entry name" value="MG-PROTOPORPHYRIN IX CHELATASE"/>
    <property type="match status" value="1"/>
</dbReference>
<protein>
    <submittedName>
        <fullName evidence="3">VWA domain-containing protein</fullName>
    </submittedName>
</protein>
<organism evidence="3 4">
    <name type="scientific">Pseudomonas eucalypticola</name>
    <dbReference type="NCBI Taxonomy" id="2599595"/>
    <lineage>
        <taxon>Bacteria</taxon>
        <taxon>Pseudomonadati</taxon>
        <taxon>Pseudomonadota</taxon>
        <taxon>Gammaproteobacteria</taxon>
        <taxon>Pseudomonadales</taxon>
        <taxon>Pseudomonadaceae</taxon>
        <taxon>Pseudomonas</taxon>
    </lineage>
</organism>
<dbReference type="Pfam" id="PF13519">
    <property type="entry name" value="VWA_2"/>
    <property type="match status" value="1"/>
</dbReference>
<evidence type="ECO:0000313" key="4">
    <source>
        <dbReference type="Proteomes" id="UP000509568"/>
    </source>
</evidence>
<evidence type="ECO:0000259" key="2">
    <source>
        <dbReference type="Pfam" id="PF13519"/>
    </source>
</evidence>
<proteinExistence type="predicted"/>
<dbReference type="PANTHER" id="PTHR35023">
    <property type="entry name" value="CHELATASE-RELATED"/>
    <property type="match status" value="1"/>
</dbReference>
<dbReference type="KEGG" id="pez:HWQ56_17860"/>
<keyword evidence="4" id="KW-1185">Reference proteome</keyword>
<dbReference type="Gene3D" id="3.40.50.410">
    <property type="entry name" value="von Willebrand factor, type A domain"/>
    <property type="match status" value="1"/>
</dbReference>
<reference evidence="3 4" key="1">
    <citation type="submission" date="2020-06" db="EMBL/GenBank/DDBJ databases">
        <title>Pseudomonas eucalypticola sp. nov., an endophyte of Eucalyptus dunnii leaves with biocontrol ability of eucalyptus leaf blight.</title>
        <authorList>
            <person name="Liu Y."/>
            <person name="Song Z."/>
            <person name="Zeng H."/>
            <person name="Lu M."/>
            <person name="Wang X."/>
            <person name="Lian X."/>
            <person name="Zhang Q."/>
        </authorList>
    </citation>
    <scope>NUCLEOTIDE SEQUENCE [LARGE SCALE GENOMIC DNA]</scope>
    <source>
        <strain evidence="3 4">NP-1</strain>
    </source>
</reference>
<evidence type="ECO:0000256" key="1">
    <source>
        <dbReference type="SAM" id="MobiDB-lite"/>
    </source>
</evidence>
<accession>A0A7D5DBC6</accession>
<feature type="domain" description="VWFA" evidence="2">
    <location>
        <begin position="69"/>
        <end position="174"/>
    </location>
</feature>
<name>A0A7D5DBC6_9PSED</name>
<dbReference type="EMBL" id="CP056030">
    <property type="protein sequence ID" value="QKZ07720.1"/>
    <property type="molecule type" value="Genomic_DNA"/>
</dbReference>
<dbReference type="AlphaFoldDB" id="A0A7D5DBC6"/>
<sequence>MAKKALSTRQRPVAGARPKGGGQQGRRGRARAASNGTVDWAATLLQGRPRLASDLRWRQRRGSAAELWLVVVDASASTRRRQALADAKGLLAELFDQAYRQRARLALLTASGEQPHWQRHGLKASQGLQPWLQALGAGGGTPLLAALQQAGEWLARRAKAFPHEVRRCLIVTDGRIKRAHAIAPLPCPALLVDIERGAIRLGRARDLADELGADYQHIDSVPGTL</sequence>
<feature type="region of interest" description="Disordered" evidence="1">
    <location>
        <begin position="1"/>
        <end position="34"/>
    </location>
</feature>